<evidence type="ECO:0000256" key="2">
    <source>
        <dbReference type="ARBA" id="ARBA00023015"/>
    </source>
</evidence>
<dbReference type="Gene3D" id="4.10.240.10">
    <property type="entry name" value="Zn(2)-C6 fungal-type DNA-binding domain"/>
    <property type="match status" value="1"/>
</dbReference>
<dbReference type="EMBL" id="MU857717">
    <property type="protein sequence ID" value="KAK4244979.1"/>
    <property type="molecule type" value="Genomic_DNA"/>
</dbReference>
<feature type="domain" description="Zn(2)-C6 fungal-type" evidence="7">
    <location>
        <begin position="37"/>
        <end position="67"/>
    </location>
</feature>
<dbReference type="PROSITE" id="PS00463">
    <property type="entry name" value="ZN2_CY6_FUNGAL_1"/>
    <property type="match status" value="1"/>
</dbReference>
<sequence>MPEPRPPRSNSQSVAASSAWSMEKNSKTPAAPKLRDSCHNCAASKQRCSKEKPACVRCLKRGKTCEYQQSKRAGRARADTRGGRPQDSNSRQGKDANFIAVSFVSNHPSPAVPAPTSTETPVGGTAPLDVASPASRTGDMIYAAGWVPTPTSPDAVPTSISSDTTGAEMNHLCFPSHDMQDMFGRSSETASVGGEAITDSTGDDDPWSIASIGDFTGAGRLDPDLYSSIFMAPFSDVGSPVVDMNDVAKTSISHQPFSLSLFPPQPQHQLQPQQTPPPAPPPPPSRTASSGTGSSANLTRAGSLSSMSLLPGTDGGSGTSSSTSSSSVDPTRTGSSSLVSVFPGTDCTNRSVSSQQRSCSCLTRAIALLQQQLARSSTNCAGVCSSSSSSSSSINAAASATTQSISSGSASPSSLHPQPQPELRPAPPTAPTVSTVLVQNERTIEAVSGILQCRACGHDRYLLTTLALVIFKLLGWYAAAARNAQQREAEAGTGIGAGEGEGDHHHHYQMECVLALGDSGFGFGEGLAMDGAGIQRLEFEEEEDPGRMVPQLVLSKLYRVKRLVNDLSERLRTSPGRGSSVGSGSSSSSSSSSTVHSLASAGGRSVSPGGFGMATSSTLDDGLVNASLSTALLNQIELDLRRRLRALSTEVIDMLRRG</sequence>
<feature type="region of interest" description="Disordered" evidence="6">
    <location>
        <begin position="571"/>
        <end position="607"/>
    </location>
</feature>
<feature type="compositionally biased region" description="Low complexity" evidence="6">
    <location>
        <begin position="403"/>
        <end position="414"/>
    </location>
</feature>
<evidence type="ECO:0000256" key="1">
    <source>
        <dbReference type="ARBA" id="ARBA00022723"/>
    </source>
</evidence>
<dbReference type="InterPro" id="IPR001138">
    <property type="entry name" value="Zn2Cys6_DnaBD"/>
</dbReference>
<feature type="region of interest" description="Disordered" evidence="6">
    <location>
        <begin position="107"/>
        <end position="126"/>
    </location>
</feature>
<dbReference type="PANTHER" id="PTHR31069:SF31">
    <property type="entry name" value="MONODICTYPHENONE CLUSTER TRANSCRIPTION FACTOR-RELATED"/>
    <property type="match status" value="1"/>
</dbReference>
<dbReference type="SUPFAM" id="SSF57701">
    <property type="entry name" value="Zn2/Cys6 DNA-binding domain"/>
    <property type="match status" value="1"/>
</dbReference>
<reference evidence="8" key="2">
    <citation type="submission" date="2023-05" db="EMBL/GenBank/DDBJ databases">
        <authorList>
            <consortium name="Lawrence Berkeley National Laboratory"/>
            <person name="Steindorff A."/>
            <person name="Hensen N."/>
            <person name="Bonometti L."/>
            <person name="Westerberg I."/>
            <person name="Brannstrom I.O."/>
            <person name="Guillou S."/>
            <person name="Cros-Aarteil S."/>
            <person name="Calhoun S."/>
            <person name="Haridas S."/>
            <person name="Kuo A."/>
            <person name="Mondo S."/>
            <person name="Pangilinan J."/>
            <person name="Riley R."/>
            <person name="Labutti K."/>
            <person name="Andreopoulos B."/>
            <person name="Lipzen A."/>
            <person name="Chen C."/>
            <person name="Yanf M."/>
            <person name="Daum C."/>
            <person name="Ng V."/>
            <person name="Clum A."/>
            <person name="Ohm R."/>
            <person name="Martin F."/>
            <person name="Silar P."/>
            <person name="Natvig D."/>
            <person name="Lalanne C."/>
            <person name="Gautier V."/>
            <person name="Ament-Velasquez S.L."/>
            <person name="Kruys A."/>
            <person name="Hutchinson M.I."/>
            <person name="Powell A.J."/>
            <person name="Barry K."/>
            <person name="Miller A.N."/>
            <person name="Grigoriev I.V."/>
            <person name="Debuchy R."/>
            <person name="Gladieux P."/>
            <person name="Thoren M.H."/>
            <person name="Johannesson H."/>
        </authorList>
    </citation>
    <scope>NUCLEOTIDE SEQUENCE</scope>
    <source>
        <strain evidence="8">CBS 359.72</strain>
    </source>
</reference>
<dbReference type="GO" id="GO:0045122">
    <property type="term" value="P:aflatoxin biosynthetic process"/>
    <property type="evidence" value="ECO:0007669"/>
    <property type="project" value="InterPro"/>
</dbReference>
<keyword evidence="4" id="KW-0804">Transcription</keyword>
<feature type="compositionally biased region" description="Polar residues" evidence="6">
    <location>
        <begin position="328"/>
        <end position="339"/>
    </location>
</feature>
<dbReference type="CDD" id="cd00067">
    <property type="entry name" value="GAL4"/>
    <property type="match status" value="1"/>
</dbReference>
<dbReference type="GO" id="GO:0008270">
    <property type="term" value="F:zinc ion binding"/>
    <property type="evidence" value="ECO:0007669"/>
    <property type="project" value="InterPro"/>
</dbReference>
<feature type="compositionally biased region" description="Polar residues" evidence="6">
    <location>
        <begin position="297"/>
        <end position="308"/>
    </location>
</feature>
<name>A0AAN7CMT7_9PEZI</name>
<dbReference type="PROSITE" id="PS50048">
    <property type="entry name" value="ZN2_CY6_FUNGAL_2"/>
    <property type="match status" value="1"/>
</dbReference>
<keyword evidence="5" id="KW-0539">Nucleus</keyword>
<dbReference type="AlphaFoldDB" id="A0AAN7CMT7"/>
<dbReference type="GO" id="GO:0005634">
    <property type="term" value="C:nucleus"/>
    <property type="evidence" value="ECO:0007669"/>
    <property type="project" value="InterPro"/>
</dbReference>
<feature type="compositionally biased region" description="Low complexity" evidence="6">
    <location>
        <begin position="287"/>
        <end position="296"/>
    </location>
</feature>
<keyword evidence="3" id="KW-0238">DNA-binding</keyword>
<evidence type="ECO:0000256" key="4">
    <source>
        <dbReference type="ARBA" id="ARBA00023163"/>
    </source>
</evidence>
<accession>A0AAN7CMT7</accession>
<dbReference type="InterPro" id="IPR050675">
    <property type="entry name" value="OAF3"/>
</dbReference>
<feature type="region of interest" description="Disordered" evidence="6">
    <location>
        <begin position="1"/>
        <end position="37"/>
    </location>
</feature>
<dbReference type="Proteomes" id="UP001303647">
    <property type="component" value="Unassembled WGS sequence"/>
</dbReference>
<dbReference type="PRINTS" id="PR00755">
    <property type="entry name" value="AFLATOXINBRP"/>
</dbReference>
<dbReference type="GO" id="GO:0003677">
    <property type="term" value="F:DNA binding"/>
    <property type="evidence" value="ECO:0007669"/>
    <property type="project" value="UniProtKB-KW"/>
</dbReference>
<feature type="region of interest" description="Disordered" evidence="6">
    <location>
        <begin position="257"/>
        <end position="353"/>
    </location>
</feature>
<feature type="compositionally biased region" description="Pro residues" evidence="6">
    <location>
        <begin position="274"/>
        <end position="285"/>
    </location>
</feature>
<feature type="compositionally biased region" description="Pro residues" evidence="6">
    <location>
        <begin position="418"/>
        <end position="430"/>
    </location>
</feature>
<evidence type="ECO:0000256" key="5">
    <source>
        <dbReference type="ARBA" id="ARBA00023242"/>
    </source>
</evidence>
<dbReference type="Pfam" id="PF00172">
    <property type="entry name" value="Zn_clus"/>
    <property type="match status" value="1"/>
</dbReference>
<dbReference type="GO" id="GO:0000981">
    <property type="term" value="F:DNA-binding transcription factor activity, RNA polymerase II-specific"/>
    <property type="evidence" value="ECO:0007669"/>
    <property type="project" value="InterPro"/>
</dbReference>
<dbReference type="SMART" id="SM00066">
    <property type="entry name" value="GAL4"/>
    <property type="match status" value="1"/>
</dbReference>
<proteinExistence type="predicted"/>
<protein>
    <recommendedName>
        <fullName evidence="7">Zn(2)-C6 fungal-type domain-containing protein</fullName>
    </recommendedName>
</protein>
<feature type="region of interest" description="Disordered" evidence="6">
    <location>
        <begin position="403"/>
        <end position="432"/>
    </location>
</feature>
<evidence type="ECO:0000313" key="9">
    <source>
        <dbReference type="Proteomes" id="UP001303647"/>
    </source>
</evidence>
<evidence type="ECO:0000259" key="7">
    <source>
        <dbReference type="PROSITE" id="PS50048"/>
    </source>
</evidence>
<keyword evidence="2" id="KW-0805">Transcription regulation</keyword>
<organism evidence="8 9">
    <name type="scientific">Corynascus novoguineensis</name>
    <dbReference type="NCBI Taxonomy" id="1126955"/>
    <lineage>
        <taxon>Eukaryota</taxon>
        <taxon>Fungi</taxon>
        <taxon>Dikarya</taxon>
        <taxon>Ascomycota</taxon>
        <taxon>Pezizomycotina</taxon>
        <taxon>Sordariomycetes</taxon>
        <taxon>Sordariomycetidae</taxon>
        <taxon>Sordariales</taxon>
        <taxon>Chaetomiaceae</taxon>
        <taxon>Corynascus</taxon>
    </lineage>
</organism>
<gene>
    <name evidence="8" type="ORF">C7999DRAFT_34691</name>
</gene>
<keyword evidence="9" id="KW-1185">Reference proteome</keyword>
<dbReference type="InterPro" id="IPR013700">
    <property type="entry name" value="AflR"/>
</dbReference>
<keyword evidence="1" id="KW-0479">Metal-binding</keyword>
<dbReference type="InterPro" id="IPR036864">
    <property type="entry name" value="Zn2-C6_fun-type_DNA-bd_sf"/>
</dbReference>
<feature type="region of interest" description="Disordered" evidence="6">
    <location>
        <begin position="66"/>
        <end position="95"/>
    </location>
</feature>
<feature type="compositionally biased region" description="Polar residues" evidence="6">
    <location>
        <begin position="8"/>
        <end position="20"/>
    </location>
</feature>
<evidence type="ECO:0000256" key="3">
    <source>
        <dbReference type="ARBA" id="ARBA00023125"/>
    </source>
</evidence>
<evidence type="ECO:0000313" key="8">
    <source>
        <dbReference type="EMBL" id="KAK4244979.1"/>
    </source>
</evidence>
<feature type="compositionally biased region" description="Low complexity" evidence="6">
    <location>
        <begin position="574"/>
        <end position="593"/>
    </location>
</feature>
<reference evidence="8" key="1">
    <citation type="journal article" date="2023" name="Mol. Phylogenet. Evol.">
        <title>Genome-scale phylogeny and comparative genomics of the fungal order Sordariales.</title>
        <authorList>
            <person name="Hensen N."/>
            <person name="Bonometti L."/>
            <person name="Westerberg I."/>
            <person name="Brannstrom I.O."/>
            <person name="Guillou S."/>
            <person name="Cros-Aarteil S."/>
            <person name="Calhoun S."/>
            <person name="Haridas S."/>
            <person name="Kuo A."/>
            <person name="Mondo S."/>
            <person name="Pangilinan J."/>
            <person name="Riley R."/>
            <person name="LaButti K."/>
            <person name="Andreopoulos B."/>
            <person name="Lipzen A."/>
            <person name="Chen C."/>
            <person name="Yan M."/>
            <person name="Daum C."/>
            <person name="Ng V."/>
            <person name="Clum A."/>
            <person name="Steindorff A."/>
            <person name="Ohm R.A."/>
            <person name="Martin F."/>
            <person name="Silar P."/>
            <person name="Natvig D.O."/>
            <person name="Lalanne C."/>
            <person name="Gautier V."/>
            <person name="Ament-Velasquez S.L."/>
            <person name="Kruys A."/>
            <person name="Hutchinson M.I."/>
            <person name="Powell A.J."/>
            <person name="Barry K."/>
            <person name="Miller A.N."/>
            <person name="Grigoriev I.V."/>
            <person name="Debuchy R."/>
            <person name="Gladieux P."/>
            <person name="Hiltunen Thoren M."/>
            <person name="Johannesson H."/>
        </authorList>
    </citation>
    <scope>NUCLEOTIDE SEQUENCE</scope>
    <source>
        <strain evidence="8">CBS 359.72</strain>
    </source>
</reference>
<comment type="caution">
    <text evidence="8">The sequence shown here is derived from an EMBL/GenBank/DDBJ whole genome shotgun (WGS) entry which is preliminary data.</text>
</comment>
<dbReference type="Pfam" id="PF08493">
    <property type="entry name" value="AflR"/>
    <property type="match status" value="1"/>
</dbReference>
<evidence type="ECO:0000256" key="6">
    <source>
        <dbReference type="SAM" id="MobiDB-lite"/>
    </source>
</evidence>
<dbReference type="PANTHER" id="PTHR31069">
    <property type="entry name" value="OLEATE-ACTIVATED TRANSCRIPTION FACTOR 1-RELATED"/>
    <property type="match status" value="1"/>
</dbReference>